<keyword evidence="3 4" id="KW-0436">Ligase</keyword>
<feature type="active site" description="Proton donor" evidence="3">
    <location>
        <position position="158"/>
    </location>
</feature>
<dbReference type="GO" id="GO:0046872">
    <property type="term" value="F:metal ion binding"/>
    <property type="evidence" value="ECO:0007669"/>
    <property type="project" value="UniProtKB-KW"/>
</dbReference>
<dbReference type="HAMAP" id="MF_02225">
    <property type="entry name" value="CoaBC"/>
    <property type="match status" value="1"/>
</dbReference>
<dbReference type="InterPro" id="IPR005252">
    <property type="entry name" value="CoaBC"/>
</dbReference>
<protein>
    <recommendedName>
        <fullName evidence="3">Coenzyme A biosynthesis bifunctional protein CoaBC</fullName>
    </recommendedName>
    <alternativeName>
        <fullName evidence="3">DNA/pantothenate metabolism flavoprotein</fullName>
    </alternativeName>
    <alternativeName>
        <fullName evidence="3">Phosphopantothenoylcysteine synthetase/decarboxylase</fullName>
        <shortName evidence="3">PPCS-PPCDC</shortName>
    </alternativeName>
    <domain>
        <recommendedName>
            <fullName evidence="3">Phosphopantothenoylcysteine decarboxylase</fullName>
            <shortName evidence="3">PPC decarboxylase</shortName>
            <shortName evidence="3">PPC-DC</shortName>
            <ecNumber evidence="3">4.1.1.36</ecNumber>
        </recommendedName>
        <alternativeName>
            <fullName evidence="3">CoaC</fullName>
        </alternativeName>
    </domain>
    <domain>
        <recommendedName>
            <fullName evidence="3">Phosphopantothenate--cysteine ligase</fullName>
            <ecNumber evidence="3">6.3.2.5</ecNumber>
        </recommendedName>
        <alternativeName>
            <fullName evidence="3">CoaB</fullName>
        </alternativeName>
        <alternativeName>
            <fullName evidence="3">Phosphopantothenoylcysteine synthetase</fullName>
            <shortName evidence="3">PPC synthetase</shortName>
            <shortName evidence="3">PPC-S</shortName>
        </alternativeName>
    </domain>
</protein>
<feature type="binding site" evidence="3">
    <location>
        <position position="350"/>
    </location>
    <ligand>
        <name>CTP</name>
        <dbReference type="ChEBI" id="CHEBI:37563"/>
    </ligand>
</feature>
<evidence type="ECO:0000256" key="4">
    <source>
        <dbReference type="RuleBase" id="RU364078"/>
    </source>
</evidence>
<evidence type="ECO:0000313" key="7">
    <source>
        <dbReference type="EMBL" id="NMC63953.1"/>
    </source>
</evidence>
<dbReference type="GO" id="GO:0071513">
    <property type="term" value="C:phosphopantothenoylcysteine decarboxylase complex"/>
    <property type="evidence" value="ECO:0007669"/>
    <property type="project" value="TreeGrafter"/>
</dbReference>
<keyword evidence="3 4" id="KW-0285">Flavoprotein</keyword>
<dbReference type="PANTHER" id="PTHR14359">
    <property type="entry name" value="HOMO-OLIGOMERIC FLAVIN CONTAINING CYS DECARBOXYLASE FAMILY"/>
    <property type="match status" value="1"/>
</dbReference>
<keyword evidence="3" id="KW-0460">Magnesium</keyword>
<dbReference type="PANTHER" id="PTHR14359:SF6">
    <property type="entry name" value="PHOSPHOPANTOTHENOYLCYSTEINE DECARBOXYLASE"/>
    <property type="match status" value="1"/>
</dbReference>
<dbReference type="GO" id="GO:0010181">
    <property type="term" value="F:FMN binding"/>
    <property type="evidence" value="ECO:0007669"/>
    <property type="project" value="UniProtKB-UniRule"/>
</dbReference>
<dbReference type="Pfam" id="PF04127">
    <property type="entry name" value="DFP"/>
    <property type="match status" value="1"/>
</dbReference>
<dbReference type="EC" id="6.3.2.5" evidence="3"/>
<dbReference type="GO" id="GO:0004633">
    <property type="term" value="F:phosphopantothenoylcysteine decarboxylase activity"/>
    <property type="evidence" value="ECO:0007669"/>
    <property type="project" value="UniProtKB-UniRule"/>
</dbReference>
<dbReference type="Gene3D" id="3.40.50.10300">
    <property type="entry name" value="CoaB-like"/>
    <property type="match status" value="1"/>
</dbReference>
<dbReference type="InterPro" id="IPR035929">
    <property type="entry name" value="CoaB-like_sf"/>
</dbReference>
<comment type="catalytic activity">
    <reaction evidence="3 4">
        <text>N-[(R)-4-phosphopantothenoyl]-L-cysteine + H(+) = (R)-4'-phosphopantetheine + CO2</text>
        <dbReference type="Rhea" id="RHEA:16793"/>
        <dbReference type="ChEBI" id="CHEBI:15378"/>
        <dbReference type="ChEBI" id="CHEBI:16526"/>
        <dbReference type="ChEBI" id="CHEBI:59458"/>
        <dbReference type="ChEBI" id="CHEBI:61723"/>
        <dbReference type="EC" id="4.1.1.36"/>
    </reaction>
</comment>
<comment type="pathway">
    <text evidence="3 4">Cofactor biosynthesis; coenzyme A biosynthesis; CoA from (R)-pantothenate: step 3/5.</text>
</comment>
<feature type="region of interest" description="Phosphopantothenoylcysteine decarboxylase" evidence="3">
    <location>
        <begin position="1"/>
        <end position="189"/>
    </location>
</feature>
<comment type="pathway">
    <text evidence="3 4">Cofactor biosynthesis; coenzyme A biosynthesis; CoA from (R)-pantothenate: step 2/5.</text>
</comment>
<keyword evidence="3" id="KW-0479">Metal-binding</keyword>
<feature type="domain" description="Flavoprotein" evidence="5">
    <location>
        <begin position="9"/>
        <end position="151"/>
    </location>
</feature>
<reference evidence="7 8" key="1">
    <citation type="journal article" date="2020" name="Biotechnol. Biofuels">
        <title>New insights from the biogas microbiome by comprehensive genome-resolved metagenomics of nearly 1600 species originating from multiple anaerobic digesters.</title>
        <authorList>
            <person name="Campanaro S."/>
            <person name="Treu L."/>
            <person name="Rodriguez-R L.M."/>
            <person name="Kovalovszki A."/>
            <person name="Ziels R.M."/>
            <person name="Maus I."/>
            <person name="Zhu X."/>
            <person name="Kougias P.G."/>
            <person name="Basile A."/>
            <person name="Luo G."/>
            <person name="Schluter A."/>
            <person name="Konstantinidis K.T."/>
            <person name="Angelidaki I."/>
        </authorList>
    </citation>
    <scope>NUCLEOTIDE SEQUENCE [LARGE SCALE GENOMIC DNA]</scope>
    <source>
        <strain evidence="7">AS27yjCOA_65</strain>
    </source>
</reference>
<evidence type="ECO:0000259" key="6">
    <source>
        <dbReference type="Pfam" id="PF04127"/>
    </source>
</evidence>
<keyword evidence="1 3" id="KW-0210">Decarboxylase</keyword>
<evidence type="ECO:0000256" key="1">
    <source>
        <dbReference type="ARBA" id="ARBA00022793"/>
    </source>
</evidence>
<comment type="cofactor">
    <cofactor evidence="3">
        <name>Mg(2+)</name>
        <dbReference type="ChEBI" id="CHEBI:18420"/>
    </cofactor>
</comment>
<dbReference type="EC" id="4.1.1.36" evidence="3"/>
<dbReference type="GO" id="GO:0015941">
    <property type="term" value="P:pantothenate catabolic process"/>
    <property type="evidence" value="ECO:0007669"/>
    <property type="project" value="InterPro"/>
</dbReference>
<dbReference type="GO" id="GO:0015937">
    <property type="term" value="P:coenzyme A biosynthetic process"/>
    <property type="evidence" value="ECO:0007669"/>
    <property type="project" value="UniProtKB-UniRule"/>
</dbReference>
<comment type="function">
    <text evidence="4">Catalyzes two steps in the biosynthesis of coenzyme A. In the first step cysteine is conjugated to 4'-phosphopantothenate to form 4-phosphopantothenoylcysteine, in the latter compound is decarboxylated to form 4'-phosphopantotheine.</text>
</comment>
<sequence length="402" mass="44322">MNEKAERRKIALGITGSIAAYKSAELARIYISRGYEVKVVMTDSAKKFITPLLMQSITGNTVYDSFWDDGDNIEHIEIADWADVLVIAPATADFLAKLNYGFADTPLLATALATKSPILIAPAMNVNMYEHPKTQEHMVELKKKGVHFVDAEEGSLACGWIGAGRLADPWEIFYHTRRALSIKDFAGKKILVTTGPTREALDPVRFISNRSSGKMGVSIVREAFCRGAEVTLIHGPCEINVPKPVTRIAVETAQEMYEAVMKETFDSPNKPDIVIMAAAVADFKPSSVAEKKIKKGETVANLTLAKNPDILSAVGEKRGSSNTPLLVGFAVETGELEDLLLEIRRKLQTKKADMIVGNFAQDAFDLDTNRVWLIDRHGRQEEVATNFKSRVADKILNTITRL</sequence>
<dbReference type="Gene3D" id="3.40.50.1950">
    <property type="entry name" value="Flavin prenyltransferase-like"/>
    <property type="match status" value="1"/>
</dbReference>
<feature type="region of interest" description="Phosphopantothenate--cysteine ligase" evidence="3">
    <location>
        <begin position="190"/>
        <end position="402"/>
    </location>
</feature>
<evidence type="ECO:0000256" key="2">
    <source>
        <dbReference type="ARBA" id="ARBA00023239"/>
    </source>
</evidence>
<keyword evidence="3 4" id="KW-0288">FMN</keyword>
<feature type="binding site" evidence="3">
    <location>
        <position position="292"/>
    </location>
    <ligand>
        <name>CTP</name>
        <dbReference type="ChEBI" id="CHEBI:37563"/>
    </ligand>
</feature>
<dbReference type="SUPFAM" id="SSF102645">
    <property type="entry name" value="CoaB-like"/>
    <property type="match status" value="1"/>
</dbReference>
<comment type="catalytic activity">
    <reaction evidence="3 4">
        <text>(R)-4'-phosphopantothenate + L-cysteine + CTP = N-[(R)-4-phosphopantothenoyl]-L-cysteine + CMP + diphosphate + H(+)</text>
        <dbReference type="Rhea" id="RHEA:19397"/>
        <dbReference type="ChEBI" id="CHEBI:10986"/>
        <dbReference type="ChEBI" id="CHEBI:15378"/>
        <dbReference type="ChEBI" id="CHEBI:33019"/>
        <dbReference type="ChEBI" id="CHEBI:35235"/>
        <dbReference type="ChEBI" id="CHEBI:37563"/>
        <dbReference type="ChEBI" id="CHEBI:59458"/>
        <dbReference type="ChEBI" id="CHEBI:60377"/>
        <dbReference type="EC" id="6.3.2.5"/>
    </reaction>
</comment>
<comment type="caution">
    <text evidence="7">The sequence shown here is derived from an EMBL/GenBank/DDBJ whole genome shotgun (WGS) entry which is preliminary data.</text>
</comment>
<evidence type="ECO:0000313" key="8">
    <source>
        <dbReference type="Proteomes" id="UP000524246"/>
    </source>
</evidence>
<accession>A0A7X9FTD7</accession>
<dbReference type="UniPathway" id="UPA00241">
    <property type="reaction ID" value="UER00353"/>
</dbReference>
<dbReference type="Proteomes" id="UP000524246">
    <property type="component" value="Unassembled WGS sequence"/>
</dbReference>
<dbReference type="InterPro" id="IPR003382">
    <property type="entry name" value="Flavoprotein"/>
</dbReference>
<evidence type="ECO:0000259" key="5">
    <source>
        <dbReference type="Pfam" id="PF02441"/>
    </source>
</evidence>
<comment type="caution">
    <text evidence="3">Lacks conserved residue(s) required for the propagation of feature annotation.</text>
</comment>
<dbReference type="NCBIfam" id="TIGR00521">
    <property type="entry name" value="coaBC_dfp"/>
    <property type="match status" value="1"/>
</dbReference>
<feature type="binding site" evidence="3">
    <location>
        <begin position="308"/>
        <end position="311"/>
    </location>
    <ligand>
        <name>CTP</name>
        <dbReference type="ChEBI" id="CHEBI:37563"/>
    </ligand>
</feature>
<dbReference type="InterPro" id="IPR007085">
    <property type="entry name" value="DNA/pantothenate-metab_flavo_C"/>
</dbReference>
<keyword evidence="2 3" id="KW-0456">Lyase</keyword>
<feature type="binding site" evidence="3">
    <location>
        <position position="282"/>
    </location>
    <ligand>
        <name>CTP</name>
        <dbReference type="ChEBI" id="CHEBI:37563"/>
    </ligand>
</feature>
<gene>
    <name evidence="3 7" type="primary">coaBC</name>
    <name evidence="7" type="ORF">GYA55_12390</name>
</gene>
<comment type="similarity">
    <text evidence="3 4">In the N-terminal section; belongs to the HFCD (homo-oligomeric flavin containing Cys decarboxylase) superfamily.</text>
</comment>
<proteinExistence type="inferred from homology"/>
<feature type="binding site" evidence="3">
    <location>
        <position position="329"/>
    </location>
    <ligand>
        <name>CTP</name>
        <dbReference type="ChEBI" id="CHEBI:37563"/>
    </ligand>
</feature>
<comment type="function">
    <text evidence="3">Catalyzes two sequential steps in the biosynthesis of coenzyme A. In the first step cysteine is conjugated to 4'-phosphopantothenate to form 4-phosphopantothenoylcysteine. In the second step the latter compound is decarboxylated to form 4'-phosphopantotheine.</text>
</comment>
<keyword evidence="3" id="KW-0511">Multifunctional enzyme</keyword>
<feature type="binding site" evidence="3">
    <location>
        <position position="346"/>
    </location>
    <ligand>
        <name>CTP</name>
        <dbReference type="ChEBI" id="CHEBI:37563"/>
    </ligand>
</feature>
<comment type="cofactor">
    <cofactor evidence="3">
        <name>FMN</name>
        <dbReference type="ChEBI" id="CHEBI:58210"/>
    </cofactor>
    <text evidence="3">Binds 1 FMN per subunit.</text>
</comment>
<organism evidence="7 8">
    <name type="scientific">SAR324 cluster bacterium</name>
    <dbReference type="NCBI Taxonomy" id="2024889"/>
    <lineage>
        <taxon>Bacteria</taxon>
        <taxon>Deltaproteobacteria</taxon>
        <taxon>SAR324 cluster</taxon>
    </lineage>
</organism>
<dbReference type="Pfam" id="PF02441">
    <property type="entry name" value="Flavoprotein"/>
    <property type="match status" value="1"/>
</dbReference>
<dbReference type="EMBL" id="JAAZON010000563">
    <property type="protein sequence ID" value="NMC63953.1"/>
    <property type="molecule type" value="Genomic_DNA"/>
</dbReference>
<dbReference type="AlphaFoldDB" id="A0A7X9FTD7"/>
<name>A0A7X9FTD7_9DELT</name>
<feature type="domain" description="DNA/pantothenate metabolism flavoprotein C-terminal" evidence="6">
    <location>
        <begin position="186"/>
        <end position="401"/>
    </location>
</feature>
<evidence type="ECO:0000256" key="3">
    <source>
        <dbReference type="HAMAP-Rule" id="MF_02225"/>
    </source>
</evidence>
<dbReference type="SUPFAM" id="SSF52507">
    <property type="entry name" value="Homo-oligomeric flavin-containing Cys decarboxylases, HFCD"/>
    <property type="match status" value="1"/>
</dbReference>
<dbReference type="GO" id="GO:0004632">
    <property type="term" value="F:phosphopantothenate--cysteine ligase activity"/>
    <property type="evidence" value="ECO:0007669"/>
    <property type="project" value="UniProtKB-UniRule"/>
</dbReference>
<dbReference type="InterPro" id="IPR036551">
    <property type="entry name" value="Flavin_trans-like"/>
</dbReference>
<comment type="similarity">
    <text evidence="3 4">In the C-terminal section; belongs to the PPC synthetase family.</text>
</comment>